<reference evidence="2 3" key="1">
    <citation type="submission" date="2017-09" db="EMBL/GenBank/DDBJ databases">
        <title>Genome sequencing of Besnoitia besnoiti strain Bb-Ger1.</title>
        <authorList>
            <person name="Schares G."/>
            <person name="Venepally P."/>
            <person name="Lorenzi H.A."/>
        </authorList>
    </citation>
    <scope>NUCLEOTIDE SEQUENCE [LARGE SCALE GENOMIC DNA]</scope>
    <source>
        <strain evidence="2 3">Bb-Ger1</strain>
    </source>
</reference>
<gene>
    <name evidence="2" type="ORF">BESB_040750</name>
</gene>
<feature type="compositionally biased region" description="Low complexity" evidence="1">
    <location>
        <begin position="21"/>
        <end position="41"/>
    </location>
</feature>
<accession>A0A2A9MNU6</accession>
<dbReference type="GeneID" id="40309056"/>
<dbReference type="RefSeq" id="XP_029221626.1">
    <property type="nucleotide sequence ID" value="XM_029362661.1"/>
</dbReference>
<evidence type="ECO:0000313" key="3">
    <source>
        <dbReference type="Proteomes" id="UP000224006"/>
    </source>
</evidence>
<sequence length="289" mass="30429">MTQGTRKESKEEPQNAHGHPGSRSGGDASSPGRSPSSAQSPPSRPVARRPSCSLSSGAKDLQKTPASASGVQSRSTTLQEGGGELDSQTRPWPSSLEDSPADSASGSSEATGSALGTQRSRGEGARGEKQVHRRRRGAADTEGTEGFEEEEERTGDEPEPGGSQDAEKDRATDASEHSSEASQTDEEESEYLSDDDEPKGPPRIRCHRCAQVMEFDPGSRFVQCYRCAAINSVLCQVSDDGAHEGGKVVGVICPCCMTTNLATSDKVMVRCGLCSTLSVIPETKTPPTS</sequence>
<dbReference type="AlphaFoldDB" id="A0A2A9MNU6"/>
<feature type="compositionally biased region" description="Polar residues" evidence="1">
    <location>
        <begin position="64"/>
        <end position="79"/>
    </location>
</feature>
<dbReference type="EMBL" id="NWUJ01000002">
    <property type="protein sequence ID" value="PFH37617.1"/>
    <property type="molecule type" value="Genomic_DNA"/>
</dbReference>
<proteinExistence type="predicted"/>
<organism evidence="2 3">
    <name type="scientific">Besnoitia besnoiti</name>
    <name type="common">Apicomplexan protozoan</name>
    <dbReference type="NCBI Taxonomy" id="94643"/>
    <lineage>
        <taxon>Eukaryota</taxon>
        <taxon>Sar</taxon>
        <taxon>Alveolata</taxon>
        <taxon>Apicomplexa</taxon>
        <taxon>Conoidasida</taxon>
        <taxon>Coccidia</taxon>
        <taxon>Eucoccidiorida</taxon>
        <taxon>Eimeriorina</taxon>
        <taxon>Sarcocystidae</taxon>
        <taxon>Besnoitia</taxon>
    </lineage>
</organism>
<dbReference type="OrthoDB" id="333672at2759"/>
<feature type="compositionally biased region" description="Basic and acidic residues" evidence="1">
    <location>
        <begin position="165"/>
        <end position="179"/>
    </location>
</feature>
<feature type="compositionally biased region" description="Acidic residues" evidence="1">
    <location>
        <begin position="183"/>
        <end position="197"/>
    </location>
</feature>
<dbReference type="KEGG" id="bbes:BESB_040750"/>
<keyword evidence="3" id="KW-1185">Reference proteome</keyword>
<feature type="compositionally biased region" description="Basic and acidic residues" evidence="1">
    <location>
        <begin position="120"/>
        <end position="130"/>
    </location>
</feature>
<evidence type="ECO:0000313" key="2">
    <source>
        <dbReference type="EMBL" id="PFH37617.1"/>
    </source>
</evidence>
<feature type="compositionally biased region" description="Acidic residues" evidence="1">
    <location>
        <begin position="142"/>
        <end position="159"/>
    </location>
</feature>
<comment type="caution">
    <text evidence="2">The sequence shown here is derived from an EMBL/GenBank/DDBJ whole genome shotgun (WGS) entry which is preliminary data.</text>
</comment>
<dbReference type="VEuPathDB" id="ToxoDB:BESB_040750"/>
<feature type="compositionally biased region" description="Basic and acidic residues" evidence="1">
    <location>
        <begin position="1"/>
        <end position="14"/>
    </location>
</feature>
<feature type="region of interest" description="Disordered" evidence="1">
    <location>
        <begin position="1"/>
        <end position="202"/>
    </location>
</feature>
<dbReference type="Proteomes" id="UP000224006">
    <property type="component" value="Chromosome II"/>
</dbReference>
<name>A0A2A9MNU6_BESBE</name>
<feature type="compositionally biased region" description="Low complexity" evidence="1">
    <location>
        <begin position="103"/>
        <end position="116"/>
    </location>
</feature>
<evidence type="ECO:0000256" key="1">
    <source>
        <dbReference type="SAM" id="MobiDB-lite"/>
    </source>
</evidence>
<protein>
    <submittedName>
        <fullName evidence="2">Uncharacterized protein</fullName>
    </submittedName>
</protein>